<feature type="non-terminal residue" evidence="2">
    <location>
        <position position="1"/>
    </location>
</feature>
<dbReference type="Pfam" id="PF17919">
    <property type="entry name" value="RT_RNaseH_2"/>
    <property type="match status" value="1"/>
</dbReference>
<organism evidence="2 3">
    <name type="scientific">Pleurodeles waltl</name>
    <name type="common">Iberian ribbed newt</name>
    <dbReference type="NCBI Taxonomy" id="8319"/>
    <lineage>
        <taxon>Eukaryota</taxon>
        <taxon>Metazoa</taxon>
        <taxon>Chordata</taxon>
        <taxon>Craniata</taxon>
        <taxon>Vertebrata</taxon>
        <taxon>Euteleostomi</taxon>
        <taxon>Amphibia</taxon>
        <taxon>Batrachia</taxon>
        <taxon>Caudata</taxon>
        <taxon>Salamandroidea</taxon>
        <taxon>Salamandridae</taxon>
        <taxon>Pleurodelinae</taxon>
        <taxon>Pleurodeles</taxon>
    </lineage>
</organism>
<comment type="caution">
    <text evidence="2">The sequence shown here is derived from an EMBL/GenBank/DDBJ whole genome shotgun (WGS) entry which is preliminary data.</text>
</comment>
<dbReference type="Gene3D" id="3.10.20.370">
    <property type="match status" value="1"/>
</dbReference>
<sequence length="62" mass="6840">AAMCTAPVLKAPDYSKEFVVQTDASEHGIGAVLSQLNEEGLDQPVAFISRRLLPRERRWSAI</sequence>
<protein>
    <recommendedName>
        <fullName evidence="1">Reverse transcriptase/retrotransposon-derived protein RNase H-like domain-containing protein</fullName>
    </recommendedName>
</protein>
<dbReference type="InterPro" id="IPR043502">
    <property type="entry name" value="DNA/RNA_pol_sf"/>
</dbReference>
<evidence type="ECO:0000313" key="2">
    <source>
        <dbReference type="EMBL" id="KAJ1161996.1"/>
    </source>
</evidence>
<dbReference type="PANTHER" id="PTHR34072">
    <property type="entry name" value="ENZYMATIC POLYPROTEIN-RELATED"/>
    <property type="match status" value="1"/>
</dbReference>
<feature type="domain" description="Reverse transcriptase/retrotransposon-derived protein RNase H-like" evidence="1">
    <location>
        <begin position="2"/>
        <end position="61"/>
    </location>
</feature>
<proteinExistence type="predicted"/>
<keyword evidence="3" id="KW-1185">Reference proteome</keyword>
<evidence type="ECO:0000259" key="1">
    <source>
        <dbReference type="Pfam" id="PF17919"/>
    </source>
</evidence>
<dbReference type="SUPFAM" id="SSF56672">
    <property type="entry name" value="DNA/RNA polymerases"/>
    <property type="match status" value="1"/>
</dbReference>
<accession>A0AAV7SDW4</accession>
<reference evidence="2" key="1">
    <citation type="journal article" date="2022" name="bioRxiv">
        <title>Sequencing and chromosome-scale assembly of the giantPleurodeles waltlgenome.</title>
        <authorList>
            <person name="Brown T."/>
            <person name="Elewa A."/>
            <person name="Iarovenko S."/>
            <person name="Subramanian E."/>
            <person name="Araus A.J."/>
            <person name="Petzold A."/>
            <person name="Susuki M."/>
            <person name="Suzuki K.-i.T."/>
            <person name="Hayashi T."/>
            <person name="Toyoda A."/>
            <person name="Oliveira C."/>
            <person name="Osipova E."/>
            <person name="Leigh N.D."/>
            <person name="Simon A."/>
            <person name="Yun M.H."/>
        </authorList>
    </citation>
    <scope>NUCLEOTIDE SEQUENCE</scope>
    <source>
        <strain evidence="2">20211129_DDA</strain>
        <tissue evidence="2">Liver</tissue>
    </source>
</reference>
<gene>
    <name evidence="2" type="ORF">NDU88_002476</name>
</gene>
<dbReference type="InterPro" id="IPR041577">
    <property type="entry name" value="RT_RNaseH_2"/>
</dbReference>
<dbReference type="Proteomes" id="UP001066276">
    <property type="component" value="Chromosome 4_2"/>
</dbReference>
<name>A0AAV7SDW4_PLEWA</name>
<dbReference type="EMBL" id="JANPWB010000008">
    <property type="protein sequence ID" value="KAJ1161996.1"/>
    <property type="molecule type" value="Genomic_DNA"/>
</dbReference>
<evidence type="ECO:0000313" key="3">
    <source>
        <dbReference type="Proteomes" id="UP001066276"/>
    </source>
</evidence>
<dbReference type="AlphaFoldDB" id="A0AAV7SDW4"/>
<dbReference type="PANTHER" id="PTHR34072:SF52">
    <property type="entry name" value="RIBONUCLEASE H"/>
    <property type="match status" value="1"/>
</dbReference>
<feature type="non-terminal residue" evidence="2">
    <location>
        <position position="62"/>
    </location>
</feature>